<organism evidence="1 2">
    <name type="scientific">Candidatus Staskawiczbacteria bacterium RIFCSPLOWO2_01_FULL_38_12b</name>
    <dbReference type="NCBI Taxonomy" id="1802214"/>
    <lineage>
        <taxon>Bacteria</taxon>
        <taxon>Candidatus Staskawicziibacteriota</taxon>
    </lineage>
</organism>
<dbReference type="STRING" id="1802214.A2908_04750"/>
<name>A0A1G2IH14_9BACT</name>
<evidence type="ECO:0008006" key="3">
    <source>
        <dbReference type="Google" id="ProtNLM"/>
    </source>
</evidence>
<evidence type="ECO:0000313" key="1">
    <source>
        <dbReference type="EMBL" id="OGZ74002.1"/>
    </source>
</evidence>
<sequence>MATEDYVHTLLSQTERTQYMLDLMRVVKETGDHVLNIDREKVFDTVEVARHQFSTVDAEANSRLRAILEMRMKMFPGTVLEESDIPRARLEPDRLKYPLLICDAVEGSTNAKRGLVAYMRRPILAGTLAMVVEGEELSMIAASAFYDFSSRKVLSSVRTEAGCFLSFIDGQIIDQSFVLETKGDSHVYAIVPGYSHANVGARAAIESMLLTVGIESAGGSRSSAQDLVSIFCNQADAYVDLRALFPGSTEIRDEVLHTWDVGGLLPVLDSVGFRITDITGQSWQRLRIWDRMAIIVSRPTLQSRIVDVLKGLSFVSSLFAPETNNVINFPTPNIG</sequence>
<dbReference type="AlphaFoldDB" id="A0A1G2IH14"/>
<dbReference type="Gene3D" id="3.40.190.80">
    <property type="match status" value="1"/>
</dbReference>
<proteinExistence type="predicted"/>
<dbReference type="EMBL" id="MHPA01000004">
    <property type="protein sequence ID" value="OGZ74002.1"/>
    <property type="molecule type" value="Genomic_DNA"/>
</dbReference>
<accession>A0A1G2IH14</accession>
<dbReference type="Proteomes" id="UP000176774">
    <property type="component" value="Unassembled WGS sequence"/>
</dbReference>
<comment type="caution">
    <text evidence="1">The sequence shown here is derived from an EMBL/GenBank/DDBJ whole genome shotgun (WGS) entry which is preliminary data.</text>
</comment>
<protein>
    <recommendedName>
        <fullName evidence="3">Inositol monophosphatase</fullName>
    </recommendedName>
</protein>
<dbReference type="SUPFAM" id="SSF56655">
    <property type="entry name" value="Carbohydrate phosphatase"/>
    <property type="match status" value="1"/>
</dbReference>
<evidence type="ECO:0000313" key="2">
    <source>
        <dbReference type="Proteomes" id="UP000176774"/>
    </source>
</evidence>
<gene>
    <name evidence="1" type="ORF">A2908_04750</name>
</gene>
<reference evidence="1 2" key="1">
    <citation type="journal article" date="2016" name="Nat. Commun.">
        <title>Thousands of microbial genomes shed light on interconnected biogeochemical processes in an aquifer system.</title>
        <authorList>
            <person name="Anantharaman K."/>
            <person name="Brown C.T."/>
            <person name="Hug L.A."/>
            <person name="Sharon I."/>
            <person name="Castelle C.J."/>
            <person name="Probst A.J."/>
            <person name="Thomas B.C."/>
            <person name="Singh A."/>
            <person name="Wilkins M.J."/>
            <person name="Karaoz U."/>
            <person name="Brodie E.L."/>
            <person name="Williams K.H."/>
            <person name="Hubbard S.S."/>
            <person name="Banfield J.F."/>
        </authorList>
    </citation>
    <scope>NUCLEOTIDE SEQUENCE [LARGE SCALE GENOMIC DNA]</scope>
</reference>